<evidence type="ECO:0000256" key="5">
    <source>
        <dbReference type="SAM" id="MobiDB-lite"/>
    </source>
</evidence>
<protein>
    <recommendedName>
        <fullName evidence="6">Zn(2)-C6 fungal-type domain-containing protein</fullName>
    </recommendedName>
</protein>
<feature type="domain" description="Zn(2)-C6 fungal-type" evidence="6">
    <location>
        <begin position="39"/>
        <end position="70"/>
    </location>
</feature>
<evidence type="ECO:0000256" key="2">
    <source>
        <dbReference type="ARBA" id="ARBA00022723"/>
    </source>
</evidence>
<dbReference type="SMART" id="SM00066">
    <property type="entry name" value="GAL4"/>
    <property type="match status" value="1"/>
</dbReference>
<dbReference type="InterPro" id="IPR050987">
    <property type="entry name" value="AtrR-like"/>
</dbReference>
<dbReference type="GO" id="GO:0008270">
    <property type="term" value="F:zinc ion binding"/>
    <property type="evidence" value="ECO:0007669"/>
    <property type="project" value="InterPro"/>
</dbReference>
<evidence type="ECO:0000313" key="7">
    <source>
        <dbReference type="EMBL" id="TNY23212.1"/>
    </source>
</evidence>
<dbReference type="GO" id="GO:0003677">
    <property type="term" value="F:DNA binding"/>
    <property type="evidence" value="ECO:0007669"/>
    <property type="project" value="UniProtKB-KW"/>
</dbReference>
<evidence type="ECO:0000256" key="4">
    <source>
        <dbReference type="ARBA" id="ARBA00023242"/>
    </source>
</evidence>
<comment type="caution">
    <text evidence="7">The sequence shown here is derived from an EMBL/GenBank/DDBJ whole genome shotgun (WGS) entry which is preliminary data.</text>
</comment>
<organism evidence="7 8">
    <name type="scientific">Rhodotorula diobovata</name>
    <dbReference type="NCBI Taxonomy" id="5288"/>
    <lineage>
        <taxon>Eukaryota</taxon>
        <taxon>Fungi</taxon>
        <taxon>Dikarya</taxon>
        <taxon>Basidiomycota</taxon>
        <taxon>Pucciniomycotina</taxon>
        <taxon>Microbotryomycetes</taxon>
        <taxon>Sporidiobolales</taxon>
        <taxon>Sporidiobolaceae</taxon>
        <taxon>Rhodotorula</taxon>
    </lineage>
</organism>
<dbReference type="Gene3D" id="4.10.240.10">
    <property type="entry name" value="Zn(2)-C6 fungal-type DNA-binding domain"/>
    <property type="match status" value="1"/>
</dbReference>
<evidence type="ECO:0000313" key="8">
    <source>
        <dbReference type="Proteomes" id="UP000311382"/>
    </source>
</evidence>
<dbReference type="SUPFAM" id="SSF57701">
    <property type="entry name" value="Zn2/Cys6 DNA-binding domain"/>
    <property type="match status" value="1"/>
</dbReference>
<reference evidence="7 8" key="1">
    <citation type="submission" date="2019-03" db="EMBL/GenBank/DDBJ databases">
        <title>Rhodosporidium diobovatum UCD-FST 08-225 genome sequencing, assembly, and annotation.</title>
        <authorList>
            <person name="Fakankun I.U."/>
            <person name="Fristensky B."/>
            <person name="Levin D.B."/>
        </authorList>
    </citation>
    <scope>NUCLEOTIDE SEQUENCE [LARGE SCALE GENOMIC DNA]</scope>
    <source>
        <strain evidence="7 8">UCD-FST 08-225</strain>
    </source>
</reference>
<keyword evidence="3" id="KW-0238">DNA-binding</keyword>
<evidence type="ECO:0000256" key="3">
    <source>
        <dbReference type="ARBA" id="ARBA00023125"/>
    </source>
</evidence>
<feature type="region of interest" description="Disordered" evidence="5">
    <location>
        <begin position="240"/>
        <end position="268"/>
    </location>
</feature>
<dbReference type="Proteomes" id="UP000311382">
    <property type="component" value="Unassembled WGS sequence"/>
</dbReference>
<dbReference type="GO" id="GO:0005634">
    <property type="term" value="C:nucleus"/>
    <property type="evidence" value="ECO:0007669"/>
    <property type="project" value="UniProtKB-SubCell"/>
</dbReference>
<accession>A0A5C5G4A5</accession>
<evidence type="ECO:0000259" key="6">
    <source>
        <dbReference type="PROSITE" id="PS50048"/>
    </source>
</evidence>
<dbReference type="InterPro" id="IPR036864">
    <property type="entry name" value="Zn2-C6_fun-type_DNA-bd_sf"/>
</dbReference>
<proteinExistence type="predicted"/>
<dbReference type="STRING" id="5288.A0A5C5G4A5"/>
<dbReference type="PANTHER" id="PTHR46910:SF3">
    <property type="entry name" value="HALOTOLERANCE PROTEIN 9-RELATED"/>
    <property type="match status" value="1"/>
</dbReference>
<dbReference type="EMBL" id="SOZI01000014">
    <property type="protein sequence ID" value="TNY23212.1"/>
    <property type="molecule type" value="Genomic_DNA"/>
</dbReference>
<feature type="region of interest" description="Disordered" evidence="5">
    <location>
        <begin position="287"/>
        <end position="309"/>
    </location>
</feature>
<dbReference type="InterPro" id="IPR001138">
    <property type="entry name" value="Zn2Cys6_DnaBD"/>
</dbReference>
<dbReference type="PANTHER" id="PTHR46910">
    <property type="entry name" value="TRANSCRIPTION FACTOR PDR1"/>
    <property type="match status" value="1"/>
</dbReference>
<dbReference type="GO" id="GO:0000981">
    <property type="term" value="F:DNA-binding transcription factor activity, RNA polymerase II-specific"/>
    <property type="evidence" value="ECO:0007669"/>
    <property type="project" value="InterPro"/>
</dbReference>
<dbReference type="PROSITE" id="PS50048">
    <property type="entry name" value="ZN2_CY6_FUNGAL_2"/>
    <property type="match status" value="1"/>
</dbReference>
<evidence type="ECO:0000256" key="1">
    <source>
        <dbReference type="ARBA" id="ARBA00004123"/>
    </source>
</evidence>
<keyword evidence="2" id="KW-0479">Metal-binding</keyword>
<feature type="region of interest" description="Disordered" evidence="5">
    <location>
        <begin position="1"/>
        <end position="28"/>
    </location>
</feature>
<gene>
    <name evidence="7" type="ORF">DMC30DRAFT_57434</name>
</gene>
<dbReference type="PROSITE" id="PS00463">
    <property type="entry name" value="ZN2_CY6_FUNGAL_1"/>
    <property type="match status" value="1"/>
</dbReference>
<name>A0A5C5G4A5_9BASI</name>
<feature type="compositionally biased region" description="Pro residues" evidence="5">
    <location>
        <begin position="291"/>
        <end position="309"/>
    </location>
</feature>
<feature type="region of interest" description="Disordered" evidence="5">
    <location>
        <begin position="90"/>
        <end position="112"/>
    </location>
</feature>
<keyword evidence="4" id="KW-0539">Nucleus</keyword>
<dbReference type="AlphaFoldDB" id="A0A5C5G4A5"/>
<sequence length="450" mass="47616">MADSSYPSKAPRRKRSHKSGLNAADAPAHFDDAKRIPMACVACRKRKIRCDGVQPSCTNCTKGNKGGCRYERVSPEENLEVKMRKRLARLRKEHSAKQQQDESSSQLGARRRWSKTISFDKNTFLPAPPPITSTGSVPYLSPSPTGLSTAAGQLTLNTARSPYHGPPVHGGYFDQPGSPYPLTPGDEAPGYFVTVPIQAAPMYPPFERVTAGHSPYPLTPPDEAYSSSCANDPNCTCHYPPQVMAPPPPLPQQQQQQRRPAFAHSQSAPVLPSVPYGLQYGAGPVDAVSPYAPPPPPRGLSPTSLPPPPPYLVDRSATDGITPGGGSGNGARHEIAAPIPVRALPAQPSFIRPEPPAAPFVVAPPPGFVPYPVAAHPGGDDAFLAPNQPATWADALGEDPLLVEERGGAGPGGGGGGGGYTEMWVGDHSKNGQAPFLAADYGAHFEQPVW</sequence>
<keyword evidence="8" id="KW-1185">Reference proteome</keyword>
<dbReference type="CDD" id="cd00067">
    <property type="entry name" value="GAL4"/>
    <property type="match status" value="1"/>
</dbReference>
<dbReference type="OrthoDB" id="39175at2759"/>
<dbReference type="Pfam" id="PF00172">
    <property type="entry name" value="Zn_clus"/>
    <property type="match status" value="1"/>
</dbReference>
<comment type="subcellular location">
    <subcellularLocation>
        <location evidence="1">Nucleus</location>
    </subcellularLocation>
</comment>